<evidence type="ECO:0000259" key="5">
    <source>
        <dbReference type="PROSITE" id="PS51186"/>
    </source>
</evidence>
<evidence type="ECO:0000256" key="2">
    <source>
        <dbReference type="ARBA" id="ARBA00022679"/>
    </source>
</evidence>
<dbReference type="PROSITE" id="PS51186">
    <property type="entry name" value="GNAT"/>
    <property type="match status" value="1"/>
</dbReference>
<feature type="domain" description="N-acetyltransferase" evidence="5">
    <location>
        <begin position="5"/>
        <end position="146"/>
    </location>
</feature>
<dbReference type="AlphaFoldDB" id="A0A919N2J0"/>
<dbReference type="GO" id="GO:0034069">
    <property type="term" value="F:aminoglycoside N-acetyltransferase activity"/>
    <property type="evidence" value="ECO:0007669"/>
    <property type="project" value="TreeGrafter"/>
</dbReference>
<dbReference type="InterPro" id="IPR025559">
    <property type="entry name" value="Eis_dom"/>
</dbReference>
<dbReference type="Gene3D" id="3.40.630.30">
    <property type="match status" value="2"/>
</dbReference>
<evidence type="ECO:0000256" key="4">
    <source>
        <dbReference type="HAMAP-Rule" id="MF_01812"/>
    </source>
</evidence>
<dbReference type="GO" id="GO:0030649">
    <property type="term" value="P:aminoglycoside antibiotic catabolic process"/>
    <property type="evidence" value="ECO:0007669"/>
    <property type="project" value="TreeGrafter"/>
</dbReference>
<dbReference type="SUPFAM" id="SSF55729">
    <property type="entry name" value="Acyl-CoA N-acyltransferases (Nat)"/>
    <property type="match status" value="1"/>
</dbReference>
<dbReference type="PANTHER" id="PTHR37817">
    <property type="entry name" value="N-ACETYLTRANSFERASE EIS"/>
    <property type="match status" value="1"/>
</dbReference>
<dbReference type="NCBIfam" id="NF002367">
    <property type="entry name" value="PRK01346.1-4"/>
    <property type="match status" value="1"/>
</dbReference>
<feature type="active site" description="Proton acceptor; via carboxylate" evidence="4">
    <location>
        <position position="406"/>
    </location>
</feature>
<feature type="binding site" evidence="4">
    <location>
        <begin position="90"/>
        <end position="95"/>
    </location>
    <ligand>
        <name>acetyl-CoA</name>
        <dbReference type="ChEBI" id="CHEBI:57288"/>
    </ligand>
</feature>
<dbReference type="InterPro" id="IPR041380">
    <property type="entry name" value="Acetyltransf_17"/>
</dbReference>
<dbReference type="InterPro" id="IPR000182">
    <property type="entry name" value="GNAT_dom"/>
</dbReference>
<comment type="similarity">
    <text evidence="1 4">Belongs to the acetyltransferase Eis family.</text>
</comment>
<organism evidence="6 7">
    <name type="scientific">Paractinoplanes rishiriensis</name>
    <dbReference type="NCBI Taxonomy" id="1050105"/>
    <lineage>
        <taxon>Bacteria</taxon>
        <taxon>Bacillati</taxon>
        <taxon>Actinomycetota</taxon>
        <taxon>Actinomycetes</taxon>
        <taxon>Micromonosporales</taxon>
        <taxon>Micromonosporaceae</taxon>
        <taxon>Paractinoplanes</taxon>
    </lineage>
</organism>
<feature type="binding site" evidence="4">
    <location>
        <begin position="119"/>
        <end position="120"/>
    </location>
    <ligand>
        <name>acetyl-CoA</name>
        <dbReference type="ChEBI" id="CHEBI:57288"/>
    </ligand>
</feature>
<sequence length="406" mass="44811">MEHSVRLRAATPEDREPIAELLLYVFHDNDTAEMRELEHLITEYDRSVVADDDGLVVGHASAQTRELTVPGAVLPAAHVTAVGVAPTHRRRGILTAMMRRQLEQIAEDGREPIAVLWASETKIYPRFGYGPAGLRHHLEVMTREVRFTNPVPPPGRLRLTTPAAALPAMTALHERLRADRVGWSSRPEHWWKYLIDDNDTRRDGATGLHTVLLEGADGLLGYALWRVVDRWNTHGPNSQVRIAEVVADGPDAYATLWQFLLSIDLVRSATFSFAAVDEPLQYLVDEPRRLGRAASDALWVRLVDLPAALEARTYLAPLDVVLDVTDPLLPANTGRWRLSGGPNKVTCTRTEDPADLACGITELGAAYLGGTSLAALAAAGRVQRLTGNFPSTAFGWHRHPNPIEIF</sequence>
<gene>
    <name evidence="6" type="ORF">Ari01nite_78520</name>
</gene>
<dbReference type="HAMAP" id="MF_01812">
    <property type="entry name" value="Eis"/>
    <property type="match status" value="1"/>
</dbReference>
<keyword evidence="3 4" id="KW-0012">Acyltransferase</keyword>
<feature type="active site" description="Proton donor" evidence="4">
    <location>
        <position position="124"/>
    </location>
</feature>
<dbReference type="InterPro" id="IPR016181">
    <property type="entry name" value="Acyl_CoA_acyltransferase"/>
</dbReference>
<evidence type="ECO:0000313" key="7">
    <source>
        <dbReference type="Proteomes" id="UP000636960"/>
    </source>
</evidence>
<keyword evidence="2 4" id="KW-0808">Transferase</keyword>
<dbReference type="RefSeq" id="WP_203788138.1">
    <property type="nucleotide sequence ID" value="NZ_BOMV01000082.1"/>
</dbReference>
<dbReference type="InterPro" id="IPR051554">
    <property type="entry name" value="Acetyltransferase_Eis"/>
</dbReference>
<feature type="binding site" evidence="4">
    <location>
        <begin position="82"/>
        <end position="84"/>
    </location>
    <ligand>
        <name>acetyl-CoA</name>
        <dbReference type="ChEBI" id="CHEBI:57288"/>
    </ligand>
</feature>
<dbReference type="InterPro" id="IPR036527">
    <property type="entry name" value="SCP2_sterol-bd_dom_sf"/>
</dbReference>
<evidence type="ECO:0000256" key="3">
    <source>
        <dbReference type="ARBA" id="ARBA00023315"/>
    </source>
</evidence>
<dbReference type="SUPFAM" id="SSF55718">
    <property type="entry name" value="SCP-like"/>
    <property type="match status" value="1"/>
</dbReference>
<dbReference type="Proteomes" id="UP000636960">
    <property type="component" value="Unassembled WGS sequence"/>
</dbReference>
<protein>
    <submittedName>
        <fullName evidence="6">UPF0256 protein</fullName>
    </submittedName>
</protein>
<dbReference type="Pfam" id="PF17668">
    <property type="entry name" value="Acetyltransf_17"/>
    <property type="match status" value="1"/>
</dbReference>
<reference evidence="6" key="1">
    <citation type="submission" date="2021-01" db="EMBL/GenBank/DDBJ databases">
        <title>Whole genome shotgun sequence of Actinoplanes rishiriensis NBRC 108556.</title>
        <authorList>
            <person name="Komaki H."/>
            <person name="Tamura T."/>
        </authorList>
    </citation>
    <scope>NUCLEOTIDE SEQUENCE</scope>
    <source>
        <strain evidence="6">NBRC 108556</strain>
    </source>
</reference>
<comment type="subunit">
    <text evidence="4">Homohexamer; trimer of dimers.</text>
</comment>
<evidence type="ECO:0000313" key="6">
    <source>
        <dbReference type="EMBL" id="GIF00388.1"/>
    </source>
</evidence>
<evidence type="ECO:0000256" key="1">
    <source>
        <dbReference type="ARBA" id="ARBA00009213"/>
    </source>
</evidence>
<dbReference type="Pfam" id="PF13527">
    <property type="entry name" value="Acetyltransf_9"/>
    <property type="match status" value="1"/>
</dbReference>
<dbReference type="InterPro" id="IPR022902">
    <property type="entry name" value="NAcTrfase_Eis"/>
</dbReference>
<dbReference type="CDD" id="cd04301">
    <property type="entry name" value="NAT_SF"/>
    <property type="match status" value="1"/>
</dbReference>
<dbReference type="EMBL" id="BOMV01000082">
    <property type="protein sequence ID" value="GIF00388.1"/>
    <property type="molecule type" value="Genomic_DNA"/>
</dbReference>
<name>A0A919N2J0_9ACTN</name>
<proteinExistence type="inferred from homology"/>
<comment type="caution">
    <text evidence="6">The sequence shown here is derived from an EMBL/GenBank/DDBJ whole genome shotgun (WGS) entry which is preliminary data.</text>
</comment>
<dbReference type="PANTHER" id="PTHR37817:SF1">
    <property type="entry name" value="N-ACETYLTRANSFERASE EIS"/>
    <property type="match status" value="1"/>
</dbReference>
<accession>A0A919N2J0</accession>
<dbReference type="Gene3D" id="3.30.1050.10">
    <property type="entry name" value="SCP2 sterol-binding domain"/>
    <property type="match status" value="1"/>
</dbReference>
<keyword evidence="7" id="KW-1185">Reference proteome</keyword>
<dbReference type="Pfam" id="PF13530">
    <property type="entry name" value="SCP2_2"/>
    <property type="match status" value="1"/>
</dbReference>